<gene>
    <name evidence="1" type="ORF">OJ995_09900</name>
</gene>
<sequence length="53" mass="6150">MECFVIFVMALKASFITFGVISTRADVIITFMSNDRYKHSDLMEIPFHALTYK</sequence>
<keyword evidence="2" id="KW-1185">Reference proteome</keyword>
<proteinExistence type="predicted"/>
<accession>A0ABT3EIY3</accession>
<evidence type="ECO:0000313" key="1">
    <source>
        <dbReference type="EMBL" id="MCW1148532.1"/>
    </source>
</evidence>
<comment type="caution">
    <text evidence="1">The sequence shown here is derived from an EMBL/GenBank/DDBJ whole genome shotgun (WGS) entry which is preliminary data.</text>
</comment>
<protein>
    <submittedName>
        <fullName evidence="1">Uncharacterized protein</fullName>
    </submittedName>
</protein>
<reference evidence="1" key="1">
    <citation type="submission" date="2022-10" db="EMBL/GenBank/DDBJ databases">
        <title>Flavobacterium sp. nov., a bacterium isolated from lake sediment.</title>
        <authorList>
            <person name="Qu J.-H."/>
        </authorList>
    </citation>
    <scope>NUCLEOTIDE SEQUENCE</scope>
    <source>
        <strain evidence="1">TH16-21</strain>
    </source>
</reference>
<dbReference type="Proteomes" id="UP001165677">
    <property type="component" value="Unassembled WGS sequence"/>
</dbReference>
<evidence type="ECO:0000313" key="2">
    <source>
        <dbReference type="Proteomes" id="UP001165677"/>
    </source>
</evidence>
<dbReference type="RefSeq" id="WP_264369267.1">
    <property type="nucleotide sequence ID" value="NZ_JAPCIO010000006.1"/>
</dbReference>
<name>A0ABT3EIY3_9FLAO</name>
<dbReference type="EMBL" id="JAPCIO010000006">
    <property type="protein sequence ID" value="MCW1148532.1"/>
    <property type="molecule type" value="Genomic_DNA"/>
</dbReference>
<organism evidence="1 2">
    <name type="scientific">Flavobacterium lacisediminis</name>
    <dbReference type="NCBI Taxonomy" id="2989705"/>
    <lineage>
        <taxon>Bacteria</taxon>
        <taxon>Pseudomonadati</taxon>
        <taxon>Bacteroidota</taxon>
        <taxon>Flavobacteriia</taxon>
        <taxon>Flavobacteriales</taxon>
        <taxon>Flavobacteriaceae</taxon>
        <taxon>Flavobacterium</taxon>
    </lineage>
</organism>